<name>A0A1G1YFV8_9BACT</name>
<comment type="caution">
    <text evidence="5">The sequence shown here is derived from an EMBL/GenBank/DDBJ whole genome shotgun (WGS) entry which is preliminary data.</text>
</comment>
<dbReference type="InterPro" id="IPR008279">
    <property type="entry name" value="PEP-util_enz_mobile_dom"/>
</dbReference>
<organism evidence="5 6">
    <name type="scientific">Candidatus Buchananbacteria bacterium RIFCSPHIGHO2_02_FULL_56_16</name>
    <dbReference type="NCBI Taxonomy" id="1797542"/>
    <lineage>
        <taxon>Bacteria</taxon>
        <taxon>Candidatus Buchananiibacteriota</taxon>
    </lineage>
</organism>
<dbReference type="AlphaFoldDB" id="A0A1G1YFV8"/>
<dbReference type="InterPro" id="IPR006319">
    <property type="entry name" value="PEP_synth"/>
</dbReference>
<dbReference type="EMBL" id="MHIL01000031">
    <property type="protein sequence ID" value="OGY50367.1"/>
    <property type="molecule type" value="Genomic_DNA"/>
</dbReference>
<dbReference type="Proteomes" id="UP000177310">
    <property type="component" value="Unassembled WGS sequence"/>
</dbReference>
<protein>
    <recommendedName>
        <fullName evidence="4">PEP-utilising enzyme mobile domain-containing protein</fullName>
    </recommendedName>
</protein>
<dbReference type="Gene3D" id="3.50.30.10">
    <property type="entry name" value="Phosphohistidine domain"/>
    <property type="match status" value="1"/>
</dbReference>
<feature type="domain" description="PEP-utilising enzyme mobile" evidence="4">
    <location>
        <begin position="445"/>
        <end position="515"/>
    </location>
</feature>
<dbReference type="PROSITE" id="PS00370">
    <property type="entry name" value="PEP_ENZYMES_PHOS_SITE"/>
    <property type="match status" value="1"/>
</dbReference>
<dbReference type="PANTHER" id="PTHR43030">
    <property type="entry name" value="PHOSPHOENOLPYRUVATE SYNTHASE"/>
    <property type="match status" value="1"/>
</dbReference>
<dbReference type="GO" id="GO:0005524">
    <property type="term" value="F:ATP binding"/>
    <property type="evidence" value="ECO:0007669"/>
    <property type="project" value="UniProtKB-KW"/>
</dbReference>
<proteinExistence type="inferred from homology"/>
<comment type="similarity">
    <text evidence="1">Belongs to the PEP-utilizing enzyme family.</text>
</comment>
<dbReference type="PANTHER" id="PTHR43030:SF1">
    <property type="entry name" value="PHOSPHOENOLPYRUVATE SYNTHASE"/>
    <property type="match status" value="1"/>
</dbReference>
<keyword evidence="3" id="KW-0067">ATP-binding</keyword>
<evidence type="ECO:0000259" key="4">
    <source>
        <dbReference type="Pfam" id="PF00391"/>
    </source>
</evidence>
<evidence type="ECO:0000256" key="2">
    <source>
        <dbReference type="ARBA" id="ARBA00022741"/>
    </source>
</evidence>
<gene>
    <name evidence="5" type="ORF">A3J59_01205</name>
</gene>
<evidence type="ECO:0000256" key="1">
    <source>
        <dbReference type="ARBA" id="ARBA00007837"/>
    </source>
</evidence>
<evidence type="ECO:0000313" key="5">
    <source>
        <dbReference type="EMBL" id="OGY50367.1"/>
    </source>
</evidence>
<dbReference type="SUPFAM" id="SSF52009">
    <property type="entry name" value="Phosphohistidine domain"/>
    <property type="match status" value="1"/>
</dbReference>
<sequence length="520" mass="59032">MSKRQTTNQSHRDPWFVIERIPDLNYVMAYTILKRYGRYVKQQGGGSFLREIIFIIEDGNAKLCYRRDQLHRTAQYIAAKAVRDVAWLAKANRVVAVAARRYRAVASQQLRRRPYRKLSDRALANALRDLITAQGASHATGQTTTWLIDAEDHFTTYLFDYLKARAAEQKLKLNVAEVFSALTTPLKPSYTEIESREILALAVRIGRRPALKRLIIRTPLEALPDALRRADPVLLRALTRHQRRWFWLHHNYRGPVLDLAYFLQVFQGLVKQGNAAVLLVQAKASAGRLGKQQTALVKQLKLDAKHRALFDQARVIVWLKAYRKDCMYYGAFTANELLRELARRCAISFTQAEFLAYPEYGPALLKHQINPTELMERKRFSVIYGTWDGIAVYTGQRAKQFIRRLLWEREQTRNVSTLAGQPACPGKVRGRVVIVNHVSDIPKMKAGNIMLSETTYPALVPAMKKAAAIVTNVGGLTCHAAIISRELKIPCVVGTKIATQVFKDGDRVEVDATNGVVRKL</sequence>
<dbReference type="STRING" id="1797542.A3J59_01205"/>
<evidence type="ECO:0000256" key="3">
    <source>
        <dbReference type="ARBA" id="ARBA00022840"/>
    </source>
</evidence>
<accession>A0A1G1YFV8</accession>
<evidence type="ECO:0000313" key="6">
    <source>
        <dbReference type="Proteomes" id="UP000177310"/>
    </source>
</evidence>
<keyword evidence="2" id="KW-0547">Nucleotide-binding</keyword>
<dbReference type="GO" id="GO:0008986">
    <property type="term" value="F:pyruvate, water dikinase activity"/>
    <property type="evidence" value="ECO:0007669"/>
    <property type="project" value="InterPro"/>
</dbReference>
<dbReference type="InterPro" id="IPR018274">
    <property type="entry name" value="PEP_util_AS"/>
</dbReference>
<dbReference type="InterPro" id="IPR036637">
    <property type="entry name" value="Phosphohistidine_dom_sf"/>
</dbReference>
<dbReference type="Pfam" id="PF00391">
    <property type="entry name" value="PEP-utilizers"/>
    <property type="match status" value="1"/>
</dbReference>
<reference evidence="5 6" key="1">
    <citation type="journal article" date="2016" name="Nat. Commun.">
        <title>Thousands of microbial genomes shed light on interconnected biogeochemical processes in an aquifer system.</title>
        <authorList>
            <person name="Anantharaman K."/>
            <person name="Brown C.T."/>
            <person name="Hug L.A."/>
            <person name="Sharon I."/>
            <person name="Castelle C.J."/>
            <person name="Probst A.J."/>
            <person name="Thomas B.C."/>
            <person name="Singh A."/>
            <person name="Wilkins M.J."/>
            <person name="Karaoz U."/>
            <person name="Brodie E.L."/>
            <person name="Williams K.H."/>
            <person name="Hubbard S.S."/>
            <person name="Banfield J.F."/>
        </authorList>
    </citation>
    <scope>NUCLEOTIDE SEQUENCE [LARGE SCALE GENOMIC DNA]</scope>
</reference>